<dbReference type="EMBL" id="LAZR01000716">
    <property type="protein sequence ID" value="KKN59750.1"/>
    <property type="molecule type" value="Genomic_DNA"/>
</dbReference>
<name>A0A0F9RTF7_9ZZZZ</name>
<accession>A0A0F9RTF7</accession>
<keyword evidence="1" id="KW-1133">Transmembrane helix</keyword>
<evidence type="ECO:0000256" key="1">
    <source>
        <dbReference type="SAM" id="Phobius"/>
    </source>
</evidence>
<dbReference type="AlphaFoldDB" id="A0A0F9RTF7"/>
<feature type="transmembrane region" description="Helical" evidence="1">
    <location>
        <begin position="12"/>
        <end position="33"/>
    </location>
</feature>
<evidence type="ECO:0000313" key="2">
    <source>
        <dbReference type="EMBL" id="KKN59750.1"/>
    </source>
</evidence>
<organism evidence="2">
    <name type="scientific">marine sediment metagenome</name>
    <dbReference type="NCBI Taxonomy" id="412755"/>
    <lineage>
        <taxon>unclassified sequences</taxon>
        <taxon>metagenomes</taxon>
        <taxon>ecological metagenomes</taxon>
    </lineage>
</organism>
<keyword evidence="1" id="KW-0812">Transmembrane</keyword>
<protein>
    <submittedName>
        <fullName evidence="2">Uncharacterized protein</fullName>
    </submittedName>
</protein>
<gene>
    <name evidence="2" type="ORF">LCGC14_0539050</name>
</gene>
<comment type="caution">
    <text evidence="2">The sequence shown here is derived from an EMBL/GenBank/DDBJ whole genome shotgun (WGS) entry which is preliminary data.</text>
</comment>
<proteinExistence type="predicted"/>
<sequence>MSEFWGYPYADVLALVIISALSLGSLICAWIYVKNY</sequence>
<reference evidence="2" key="1">
    <citation type="journal article" date="2015" name="Nature">
        <title>Complex archaea that bridge the gap between prokaryotes and eukaryotes.</title>
        <authorList>
            <person name="Spang A."/>
            <person name="Saw J.H."/>
            <person name="Jorgensen S.L."/>
            <person name="Zaremba-Niedzwiedzka K."/>
            <person name="Martijn J."/>
            <person name="Lind A.E."/>
            <person name="van Eijk R."/>
            <person name="Schleper C."/>
            <person name="Guy L."/>
            <person name="Ettema T.J."/>
        </authorList>
    </citation>
    <scope>NUCLEOTIDE SEQUENCE</scope>
</reference>
<keyword evidence="1" id="KW-0472">Membrane</keyword>